<name>A0A1I3SEP7_9BACT</name>
<organism evidence="1 2">
    <name type="scientific">Desulfomicrobium apsheronum</name>
    <dbReference type="NCBI Taxonomy" id="52560"/>
    <lineage>
        <taxon>Bacteria</taxon>
        <taxon>Pseudomonadati</taxon>
        <taxon>Thermodesulfobacteriota</taxon>
        <taxon>Desulfovibrionia</taxon>
        <taxon>Desulfovibrionales</taxon>
        <taxon>Desulfomicrobiaceae</taxon>
        <taxon>Desulfomicrobium</taxon>
    </lineage>
</organism>
<evidence type="ECO:0000313" key="1">
    <source>
        <dbReference type="EMBL" id="SFJ56452.1"/>
    </source>
</evidence>
<dbReference type="AlphaFoldDB" id="A0A1I3SEP7"/>
<dbReference type="SUPFAM" id="SSF48208">
    <property type="entry name" value="Six-hairpin glycosidases"/>
    <property type="match status" value="1"/>
</dbReference>
<dbReference type="GO" id="GO:0005975">
    <property type="term" value="P:carbohydrate metabolic process"/>
    <property type="evidence" value="ECO:0007669"/>
    <property type="project" value="InterPro"/>
</dbReference>
<dbReference type="RefSeq" id="WP_092373227.1">
    <property type="nucleotide sequence ID" value="NZ_FORX01000004.1"/>
</dbReference>
<proteinExistence type="predicted"/>
<protein>
    <recommendedName>
        <fullName evidence="3">Glucoamylase (Glucan-1,4-alpha-glucosidase), GH15 family</fullName>
    </recommendedName>
</protein>
<evidence type="ECO:0008006" key="3">
    <source>
        <dbReference type="Google" id="ProtNLM"/>
    </source>
</evidence>
<accession>A0A1I3SEP7</accession>
<dbReference type="EMBL" id="FORX01000004">
    <property type="protein sequence ID" value="SFJ56452.1"/>
    <property type="molecule type" value="Genomic_DNA"/>
</dbReference>
<dbReference type="InterPro" id="IPR012341">
    <property type="entry name" value="6hp_glycosidase-like_sf"/>
</dbReference>
<dbReference type="STRING" id="52560.SAMN04488082_104112"/>
<dbReference type="InterPro" id="IPR008928">
    <property type="entry name" value="6-hairpin_glycosidase_sf"/>
</dbReference>
<reference evidence="2" key="1">
    <citation type="submission" date="2016-10" db="EMBL/GenBank/DDBJ databases">
        <authorList>
            <person name="Varghese N."/>
            <person name="Submissions S."/>
        </authorList>
    </citation>
    <scope>NUCLEOTIDE SEQUENCE [LARGE SCALE GENOMIC DNA]</scope>
    <source>
        <strain evidence="2">DSM 5918</strain>
    </source>
</reference>
<dbReference type="OrthoDB" id="9763537at2"/>
<sequence length="755" mass="83879">MKFSKWTFLQYIIRRAARRQGFLDPIELLARLRSFAQPSEVGEPVELLRAGVVFHARGLINSRVIQYNMDWVWPYWVERQFNPNDESFIPRAFSVSHINLTHRNWTALGYPDCEEFPLVDPRGLLTPCLDGWSLDGWVCTEGGRNLFPSRSLSGDQRQDMSSGLAITTRVQEGGLILSSTASVELEGGMPVCVLTLTARADGPAWLALALRPANAEGISFINEVALSPDRRTWTVNEEQSVVFSAPVERHLVSDYGHGDVALHLRQAHAHAEMEERGAGSCDHGMVTAAALFAIPEDGERVLTARIPLQHKAPVLAQNAWTDLREGACMLQCPDRKYQELYDAAITSLILHSPDDVYPGPSTYRRFWFRDAAYIIHALLCVGLEARAERALRRFPERQTPLGYFRSQDGEWDSNGEVLWILHRYQQISGRKLTADWRSVIARGARWIIRKRLSDTLAAPHAGLLPAGFSAEHLGPNDYYYWDDFWGIAGLHCAAALVHGHDADMAAEFTRAAVDFTGSVERSLASCAQRLGRPGMPASPYRRLDSGAIGSIVSGYPLQLHAPDDPRLLDCAEFLLKACFIEGAFFQDMIHSGLNAYLTLHVAQVLLRANDPRHLELMDAVAGLATSTGQWPEAIHPHTRGGCMGDGHHVWAAAEWVLMVRNSFVREEGDRLILCAGIPGRWLKEGRPVLFGPAPTSFGPVSIALNPVSETSVEIVLRTAWRDQQPLIDVRLPGHEPVTLERSATTVIVATKENPS</sequence>
<dbReference type="Gene3D" id="1.50.10.10">
    <property type="match status" value="1"/>
</dbReference>
<keyword evidence="2" id="KW-1185">Reference proteome</keyword>
<evidence type="ECO:0000313" key="2">
    <source>
        <dbReference type="Proteomes" id="UP000198635"/>
    </source>
</evidence>
<dbReference type="Proteomes" id="UP000198635">
    <property type="component" value="Unassembled WGS sequence"/>
</dbReference>
<gene>
    <name evidence="1" type="ORF">SAMN04488082_104112</name>
</gene>